<organism evidence="2 3">
    <name type="scientific">Chara braunii</name>
    <name type="common">Braun's stonewort</name>
    <dbReference type="NCBI Taxonomy" id="69332"/>
    <lineage>
        <taxon>Eukaryota</taxon>
        <taxon>Viridiplantae</taxon>
        <taxon>Streptophyta</taxon>
        <taxon>Charophyceae</taxon>
        <taxon>Charales</taxon>
        <taxon>Characeae</taxon>
        <taxon>Chara</taxon>
    </lineage>
</organism>
<evidence type="ECO:0000313" key="3">
    <source>
        <dbReference type="Proteomes" id="UP000265515"/>
    </source>
</evidence>
<sequence length="373" mass="42207">MVEQVSRVELQIDDARWPRPSETVAPGRVALDLPARGVSADAIESRWSSTVLAPDVYLWMYVIETFELDSQRWRRPGTTSIEVVGHIYYSPEVLATVYFHGLVHDPWREEQTTRTILLARADSARGEGERLHGRVQRVTTTFRIGGHFPYPSSRLRVTLLGFVAEELWGLRRLGEIYFAALDLDGLCRGYADRDWVLYAQFVAGPLVGERGLQLIEFLRAIVPTGSSDLYSLYQPLAFWTALEREAHRSTDHLAGVGQLLAETREERPGHLISTWEVEEYYQQVYPEADDLGWYAEDGDWKDFDDIDPWGDQDQGWGDLAQAEGQEQIGGEAPQENGWGYLLQAEGQEDIPWGRGDEELDEDGDVGMANAEGM</sequence>
<gene>
    <name evidence="2" type="ORF">CBR_g41709</name>
</gene>
<dbReference type="AlphaFoldDB" id="A0A388LWE3"/>
<protein>
    <submittedName>
        <fullName evidence="2">Uncharacterized protein</fullName>
    </submittedName>
</protein>
<proteinExistence type="predicted"/>
<keyword evidence="3" id="KW-1185">Reference proteome</keyword>
<reference evidence="2 3" key="1">
    <citation type="journal article" date="2018" name="Cell">
        <title>The Chara Genome: Secondary Complexity and Implications for Plant Terrestrialization.</title>
        <authorList>
            <person name="Nishiyama T."/>
            <person name="Sakayama H."/>
            <person name="Vries J.D."/>
            <person name="Buschmann H."/>
            <person name="Saint-Marcoux D."/>
            <person name="Ullrich K.K."/>
            <person name="Haas F.B."/>
            <person name="Vanderstraeten L."/>
            <person name="Becker D."/>
            <person name="Lang D."/>
            <person name="Vosolsobe S."/>
            <person name="Rombauts S."/>
            <person name="Wilhelmsson P.K.I."/>
            <person name="Janitza P."/>
            <person name="Kern R."/>
            <person name="Heyl A."/>
            <person name="Rumpler F."/>
            <person name="Villalobos L.I.A.C."/>
            <person name="Clay J.M."/>
            <person name="Skokan R."/>
            <person name="Toyoda A."/>
            <person name="Suzuki Y."/>
            <person name="Kagoshima H."/>
            <person name="Schijlen E."/>
            <person name="Tajeshwar N."/>
            <person name="Catarino B."/>
            <person name="Hetherington A.J."/>
            <person name="Saltykova A."/>
            <person name="Bonnot C."/>
            <person name="Breuninger H."/>
            <person name="Symeonidi A."/>
            <person name="Radhakrishnan G.V."/>
            <person name="Van Nieuwerburgh F."/>
            <person name="Deforce D."/>
            <person name="Chang C."/>
            <person name="Karol K.G."/>
            <person name="Hedrich R."/>
            <person name="Ulvskov P."/>
            <person name="Glockner G."/>
            <person name="Delwiche C.F."/>
            <person name="Petrasek J."/>
            <person name="Van de Peer Y."/>
            <person name="Friml J."/>
            <person name="Beilby M."/>
            <person name="Dolan L."/>
            <person name="Kohara Y."/>
            <person name="Sugano S."/>
            <person name="Fujiyama A."/>
            <person name="Delaux P.-M."/>
            <person name="Quint M."/>
            <person name="TheiBen G."/>
            <person name="Hagemann M."/>
            <person name="Harholt J."/>
            <person name="Dunand C."/>
            <person name="Zachgo S."/>
            <person name="Langdale J."/>
            <person name="Maumus F."/>
            <person name="Straeten D.V.D."/>
            <person name="Gould S.B."/>
            <person name="Rensing S.A."/>
        </authorList>
    </citation>
    <scope>NUCLEOTIDE SEQUENCE [LARGE SCALE GENOMIC DNA]</scope>
    <source>
        <strain evidence="2 3">S276</strain>
    </source>
</reference>
<dbReference type="EMBL" id="BFEA01000573">
    <property type="protein sequence ID" value="GBG86647.1"/>
    <property type="molecule type" value="Genomic_DNA"/>
</dbReference>
<dbReference type="Proteomes" id="UP000265515">
    <property type="component" value="Unassembled WGS sequence"/>
</dbReference>
<accession>A0A388LWE3</accession>
<feature type="region of interest" description="Disordered" evidence="1">
    <location>
        <begin position="351"/>
        <end position="373"/>
    </location>
</feature>
<name>A0A388LWE3_CHABU</name>
<evidence type="ECO:0000256" key="1">
    <source>
        <dbReference type="SAM" id="MobiDB-lite"/>
    </source>
</evidence>
<dbReference type="Gramene" id="GBG86647">
    <property type="protein sequence ID" value="GBG86647"/>
    <property type="gene ID" value="CBR_g41709"/>
</dbReference>
<comment type="caution">
    <text evidence="2">The sequence shown here is derived from an EMBL/GenBank/DDBJ whole genome shotgun (WGS) entry which is preliminary data.</text>
</comment>
<evidence type="ECO:0000313" key="2">
    <source>
        <dbReference type="EMBL" id="GBG86647.1"/>
    </source>
</evidence>